<dbReference type="AlphaFoldDB" id="A0A2P4YUE1"/>
<keyword evidence="3" id="KW-1185">Reference proteome</keyword>
<dbReference type="PANTHER" id="PTHR46599">
    <property type="entry name" value="PIGGYBAC TRANSPOSABLE ELEMENT-DERIVED PROTEIN 4"/>
    <property type="match status" value="1"/>
</dbReference>
<feature type="domain" description="PiggyBac transposable element-derived protein" evidence="1">
    <location>
        <begin position="1"/>
        <end position="93"/>
    </location>
</feature>
<protein>
    <recommendedName>
        <fullName evidence="1">PiggyBac transposable element-derived protein domain-containing protein</fullName>
    </recommendedName>
</protein>
<comment type="caution">
    <text evidence="2">The sequence shown here is derived from an EMBL/GenBank/DDBJ whole genome shotgun (WGS) entry which is preliminary data.</text>
</comment>
<evidence type="ECO:0000259" key="1">
    <source>
        <dbReference type="Pfam" id="PF13843"/>
    </source>
</evidence>
<proteinExistence type="predicted"/>
<dbReference type="Pfam" id="PF13843">
    <property type="entry name" value="DDE_Tnp_1_7"/>
    <property type="match status" value="1"/>
</dbReference>
<dbReference type="InterPro" id="IPR029526">
    <property type="entry name" value="PGBD"/>
</dbReference>
<evidence type="ECO:0000313" key="2">
    <source>
        <dbReference type="EMBL" id="POM81408.1"/>
    </source>
</evidence>
<accession>A0A2P4YUE1</accession>
<sequence>MKDKPSTWGTKFYLTCCAETAYCARVEVHCGKKNEGKEQNVGPKAVVRNITKVLRGQPYKRLIITDNYYSIIQLSIKLFNMGLYHVATVRKARLG</sequence>
<gene>
    <name evidence="2" type="ORF">PHPALM_620</name>
</gene>
<organism evidence="2 3">
    <name type="scientific">Phytophthora palmivora</name>
    <dbReference type="NCBI Taxonomy" id="4796"/>
    <lineage>
        <taxon>Eukaryota</taxon>
        <taxon>Sar</taxon>
        <taxon>Stramenopiles</taxon>
        <taxon>Oomycota</taxon>
        <taxon>Peronosporomycetes</taxon>
        <taxon>Peronosporales</taxon>
        <taxon>Peronosporaceae</taxon>
        <taxon>Phytophthora</taxon>
    </lineage>
</organism>
<name>A0A2P4YUE1_9STRA</name>
<dbReference type="EMBL" id="NCKW01000087">
    <property type="protein sequence ID" value="POM81408.1"/>
    <property type="molecule type" value="Genomic_DNA"/>
</dbReference>
<dbReference type="Proteomes" id="UP000237271">
    <property type="component" value="Unassembled WGS sequence"/>
</dbReference>
<evidence type="ECO:0000313" key="3">
    <source>
        <dbReference type="Proteomes" id="UP000237271"/>
    </source>
</evidence>
<reference evidence="2 3" key="1">
    <citation type="journal article" date="2017" name="Genome Biol. Evol.">
        <title>Phytophthora megakarya and P. palmivora, closely related causal agents of cacao black pod rot, underwent increases in genome sizes and gene numbers by different mechanisms.</title>
        <authorList>
            <person name="Ali S.S."/>
            <person name="Shao J."/>
            <person name="Lary D.J."/>
            <person name="Kronmiller B."/>
            <person name="Shen D."/>
            <person name="Strem M.D."/>
            <person name="Amoako-Attah I."/>
            <person name="Akrofi A.Y."/>
            <person name="Begoude B.A."/>
            <person name="Ten Hoopen G.M."/>
            <person name="Coulibaly K."/>
            <person name="Kebe B.I."/>
            <person name="Melnick R.L."/>
            <person name="Guiltinan M.J."/>
            <person name="Tyler B.M."/>
            <person name="Meinhardt L.W."/>
            <person name="Bailey B.A."/>
        </authorList>
    </citation>
    <scope>NUCLEOTIDE SEQUENCE [LARGE SCALE GENOMIC DNA]</scope>
    <source>
        <strain evidence="3">sbr112.9</strain>
    </source>
</reference>
<dbReference type="PANTHER" id="PTHR46599:SF3">
    <property type="entry name" value="PIGGYBAC TRANSPOSABLE ELEMENT-DERIVED PROTEIN 4"/>
    <property type="match status" value="1"/>
</dbReference>
<dbReference type="OrthoDB" id="125240at2759"/>